<gene>
    <name evidence="3" type="ORF">H8K36_17225</name>
</gene>
<dbReference type="GO" id="GO:0008887">
    <property type="term" value="F:glycerate kinase activity"/>
    <property type="evidence" value="ECO:0007669"/>
    <property type="project" value="InterPro"/>
</dbReference>
<dbReference type="SUPFAM" id="SSF82544">
    <property type="entry name" value="GckA/TtuD-like"/>
    <property type="match status" value="1"/>
</dbReference>
<keyword evidence="3" id="KW-0418">Kinase</keyword>
<feature type="domain" description="MOFRL" evidence="1">
    <location>
        <begin position="324"/>
        <end position="428"/>
    </location>
</feature>
<dbReference type="PANTHER" id="PTHR12227">
    <property type="entry name" value="GLYCERATE KINASE"/>
    <property type="match status" value="1"/>
</dbReference>
<dbReference type="GO" id="GO:0005737">
    <property type="term" value="C:cytoplasm"/>
    <property type="evidence" value="ECO:0007669"/>
    <property type="project" value="TreeGrafter"/>
</dbReference>
<comment type="caution">
    <text evidence="3">The sequence shown here is derived from an EMBL/GenBank/DDBJ whole genome shotgun (WGS) entry which is preliminary data.</text>
</comment>
<dbReference type="PANTHER" id="PTHR12227:SF0">
    <property type="entry name" value="GLYCERATE KINASE"/>
    <property type="match status" value="1"/>
</dbReference>
<evidence type="ECO:0000259" key="1">
    <source>
        <dbReference type="Pfam" id="PF05161"/>
    </source>
</evidence>
<evidence type="ECO:0000259" key="2">
    <source>
        <dbReference type="Pfam" id="PF13660"/>
    </source>
</evidence>
<dbReference type="RefSeq" id="WP_186917761.1">
    <property type="nucleotide sequence ID" value="NZ_JACOFZ010000010.1"/>
</dbReference>
<evidence type="ECO:0000313" key="3">
    <source>
        <dbReference type="EMBL" id="MBC3883140.1"/>
    </source>
</evidence>
<dbReference type="Pfam" id="PF05161">
    <property type="entry name" value="MOFRL"/>
    <property type="match status" value="1"/>
</dbReference>
<feature type="domain" description="MOFRL-associated" evidence="2">
    <location>
        <begin position="20"/>
        <end position="247"/>
    </location>
</feature>
<organism evidence="3 4">
    <name type="scientific">Undibacterium nitidum</name>
    <dbReference type="NCBI Taxonomy" id="2762298"/>
    <lineage>
        <taxon>Bacteria</taxon>
        <taxon>Pseudomonadati</taxon>
        <taxon>Pseudomonadota</taxon>
        <taxon>Betaproteobacteria</taxon>
        <taxon>Burkholderiales</taxon>
        <taxon>Oxalobacteraceae</taxon>
        <taxon>Undibacterium</taxon>
    </lineage>
</organism>
<dbReference type="InterPro" id="IPR007835">
    <property type="entry name" value="MOFRL"/>
</dbReference>
<proteinExistence type="predicted"/>
<dbReference type="AlphaFoldDB" id="A0A923KMP9"/>
<dbReference type="InterPro" id="IPR039760">
    <property type="entry name" value="MOFRL_protein"/>
</dbReference>
<dbReference type="Proteomes" id="UP000627446">
    <property type="component" value="Unassembled WGS sequence"/>
</dbReference>
<accession>A0A923KMP9</accession>
<dbReference type="InterPro" id="IPR037035">
    <property type="entry name" value="GK-like_C_sf"/>
</dbReference>
<dbReference type="InterPro" id="IPR038614">
    <property type="entry name" value="GK_N_sf"/>
</dbReference>
<dbReference type="InterPro" id="IPR025286">
    <property type="entry name" value="MOFRL_assoc_dom"/>
</dbReference>
<reference evidence="3" key="1">
    <citation type="submission" date="2020-08" db="EMBL/GenBank/DDBJ databases">
        <title>Novel species isolated from subtropical streams in China.</title>
        <authorList>
            <person name="Lu H."/>
        </authorList>
    </citation>
    <scope>NUCLEOTIDE SEQUENCE</scope>
    <source>
        <strain evidence="3">LX22W</strain>
    </source>
</reference>
<evidence type="ECO:0000313" key="4">
    <source>
        <dbReference type="Proteomes" id="UP000627446"/>
    </source>
</evidence>
<dbReference type="Pfam" id="PF13660">
    <property type="entry name" value="DUF4147"/>
    <property type="match status" value="1"/>
</dbReference>
<protein>
    <submittedName>
        <fullName evidence="3">Glycerate kinase</fullName>
    </submittedName>
</protein>
<keyword evidence="3" id="KW-0808">Transferase</keyword>
<dbReference type="Gene3D" id="3.40.1480.10">
    <property type="entry name" value="MOFRL domain"/>
    <property type="match status" value="1"/>
</dbReference>
<keyword evidence="4" id="KW-1185">Reference proteome</keyword>
<sequence length="437" mass="46488">MPSLPTNSNASQEQQAISRLRELFETGVAAVTPAQCMPPVIARILRDFDDQLPQRTFVIGAGKAAAAMAQTLEQYWPTPLQGIVITRYGHAVPCQHIEVVEAAHPVPDQASYLAAQRLLASVQGLSADDLVICLLSGGGSALMSLPAPCLSLEQKREINRALLRSGATIHEMNCVRKHLSAIKGGRLALACAPARVISLIISDVAGDDAAIIASGPTLIDESTSADALAILRTHHIAVPSVVEAYLQSPQSETPKQFPSDLRSDYVLLACAQTALDAAATWARAQNIDVHILSDRLQGEAKELGRQHAQLARSFAARDLQRPQLLLSGGETTVQVKGQGRGGRNTEYLLSLCIGLQAHPQIYALAADTDGIDGSEDNAGAWLTPNSLLLAHHAGLHASVSLAANDAYSFFETLKALLVTGPTLSNVNDFRAILILQK</sequence>
<dbReference type="Gene3D" id="3.40.50.10180">
    <property type="entry name" value="Glycerate kinase, MOFRL-like N-terminal domain"/>
    <property type="match status" value="1"/>
</dbReference>
<dbReference type="EMBL" id="JACOFZ010000010">
    <property type="protein sequence ID" value="MBC3883140.1"/>
    <property type="molecule type" value="Genomic_DNA"/>
</dbReference>
<name>A0A923KMP9_9BURK</name>